<dbReference type="Pfam" id="PF00155">
    <property type="entry name" value="Aminotran_1_2"/>
    <property type="match status" value="1"/>
</dbReference>
<sequence length="436" mass="49078">MRNEIVAPGAGELTYEIRNIVTVAEKVQRLGVKINWENIGDPIVKGENIPLWMKEIVAAEAMNDDSYAYCPTRGVLETREFICELTNKRGGAQITPDDIIFFNGLGDAIAKVYGNLRPESRVLMPSPTYTTHSIGEAAHANAVPVCYRLKPEDNWYPDMDDLECHVKYNPQIAGIMMINPDNPTGMVYPVEVLKQIVEIARKYDLFIIADEVYSNIVYNGEKTVPISDVIGEVPAIAMKGISKELPWPGSRCGWIEVYNADRDARFNKFVNAILSSKMNEVCSTTLPQRCLPAVMKHPEYHNYLNERITRYERMSNITYEALSKVPELAVNRTNGAFYMAVPFKPGVLNGTQTLPIKNPEIRELVEGIVNQPGVAPDKRFVYYILAHTGICVVPLSSFNTELLGFRVTLLERDEAECRRIYRTLTENIATYLASSK</sequence>
<dbReference type="Gene3D" id="3.40.640.10">
    <property type="entry name" value="Type I PLP-dependent aspartate aminotransferase-like (Major domain)"/>
    <property type="match status" value="1"/>
</dbReference>
<evidence type="ECO:0000256" key="2">
    <source>
        <dbReference type="ARBA" id="ARBA00007441"/>
    </source>
</evidence>
<dbReference type="InterPro" id="IPR051926">
    <property type="entry name" value="Ala_Aminotransferase"/>
</dbReference>
<feature type="domain" description="Aminotransferase class I/classII large" evidence="7">
    <location>
        <begin position="49"/>
        <end position="420"/>
    </location>
</feature>
<evidence type="ECO:0000256" key="6">
    <source>
        <dbReference type="ARBA" id="ARBA00026106"/>
    </source>
</evidence>
<evidence type="ECO:0000256" key="1">
    <source>
        <dbReference type="ARBA" id="ARBA00001933"/>
    </source>
</evidence>
<evidence type="ECO:0000313" key="9">
    <source>
        <dbReference type="Proteomes" id="UP000515472"/>
    </source>
</evidence>
<dbReference type="GO" id="GO:0004021">
    <property type="term" value="F:L-alanine:2-oxoglutarate aminotransferase activity"/>
    <property type="evidence" value="ECO:0007669"/>
    <property type="project" value="UniProtKB-EC"/>
</dbReference>
<evidence type="ECO:0000313" key="8">
    <source>
        <dbReference type="EMBL" id="BCG45883.1"/>
    </source>
</evidence>
<dbReference type="SUPFAM" id="SSF53383">
    <property type="entry name" value="PLP-dependent transferases"/>
    <property type="match status" value="1"/>
</dbReference>
<keyword evidence="9" id="KW-1185">Reference proteome</keyword>
<keyword evidence="5" id="KW-0663">Pyridoxal phosphate</keyword>
<keyword evidence="3" id="KW-0032">Aminotransferase</keyword>
<dbReference type="InterPro" id="IPR015421">
    <property type="entry name" value="PyrdxlP-dep_Trfase_major"/>
</dbReference>
<dbReference type="CDD" id="cd00609">
    <property type="entry name" value="AAT_like"/>
    <property type="match status" value="1"/>
</dbReference>
<dbReference type="EMBL" id="AP023213">
    <property type="protein sequence ID" value="BCG45883.1"/>
    <property type="molecule type" value="Genomic_DNA"/>
</dbReference>
<comment type="similarity">
    <text evidence="2">Belongs to the class-I pyridoxal-phosphate-dependent aminotransferase family.</text>
</comment>
<proteinExistence type="inferred from homology"/>
<dbReference type="KEGG" id="gbn:GEOBRER4_06330"/>
<evidence type="ECO:0000256" key="5">
    <source>
        <dbReference type="ARBA" id="ARBA00022898"/>
    </source>
</evidence>
<name>A0A6S6LW52_9BACT</name>
<evidence type="ECO:0000259" key="7">
    <source>
        <dbReference type="Pfam" id="PF00155"/>
    </source>
</evidence>
<evidence type="ECO:0000256" key="4">
    <source>
        <dbReference type="ARBA" id="ARBA00022679"/>
    </source>
</evidence>
<organism evidence="8 9">
    <name type="scientific">Citrifermentans bremense</name>
    <dbReference type="NCBI Taxonomy" id="60035"/>
    <lineage>
        <taxon>Bacteria</taxon>
        <taxon>Pseudomonadati</taxon>
        <taxon>Thermodesulfobacteriota</taxon>
        <taxon>Desulfuromonadia</taxon>
        <taxon>Geobacterales</taxon>
        <taxon>Geobacteraceae</taxon>
        <taxon>Citrifermentans</taxon>
    </lineage>
</organism>
<comment type="cofactor">
    <cofactor evidence="1">
        <name>pyridoxal 5'-phosphate</name>
        <dbReference type="ChEBI" id="CHEBI:597326"/>
    </cofactor>
</comment>
<dbReference type="InterPro" id="IPR004839">
    <property type="entry name" value="Aminotransferase_I/II_large"/>
</dbReference>
<dbReference type="InterPro" id="IPR015424">
    <property type="entry name" value="PyrdxlP-dep_Trfase"/>
</dbReference>
<dbReference type="AlphaFoldDB" id="A0A6S6LW52"/>
<dbReference type="RefSeq" id="WP_085813896.1">
    <property type="nucleotide sequence ID" value="NZ_AP023213.1"/>
</dbReference>
<dbReference type="GO" id="GO:0030170">
    <property type="term" value="F:pyridoxal phosphate binding"/>
    <property type="evidence" value="ECO:0007669"/>
    <property type="project" value="InterPro"/>
</dbReference>
<dbReference type="Gene3D" id="3.90.1150.10">
    <property type="entry name" value="Aspartate Aminotransferase, domain 1"/>
    <property type="match status" value="1"/>
</dbReference>
<dbReference type="EC" id="2.6.1.2" evidence="6"/>
<dbReference type="NCBIfam" id="NF005334">
    <property type="entry name" value="PRK06855.1"/>
    <property type="match status" value="1"/>
</dbReference>
<dbReference type="Proteomes" id="UP000515472">
    <property type="component" value="Chromosome"/>
</dbReference>
<dbReference type="InterPro" id="IPR015422">
    <property type="entry name" value="PyrdxlP-dep_Trfase_small"/>
</dbReference>
<dbReference type="PANTHER" id="PTHR43488:SF2">
    <property type="entry name" value="GLUTAMATE-PYRUVATE AMINOTRANSFERASE ALAA"/>
    <property type="match status" value="1"/>
</dbReference>
<evidence type="ECO:0000256" key="3">
    <source>
        <dbReference type="ARBA" id="ARBA00022576"/>
    </source>
</evidence>
<reference evidence="8 9" key="1">
    <citation type="submission" date="2020-06" db="EMBL/GenBank/DDBJ databases">
        <title>Interaction of electrochemicaly active bacteria, Geobacter bremensis R4 on different carbon anode.</title>
        <authorList>
            <person name="Meng L."/>
            <person name="Yoshida N."/>
        </authorList>
    </citation>
    <scope>NUCLEOTIDE SEQUENCE [LARGE SCALE GENOMIC DNA]</scope>
    <source>
        <strain evidence="8 9">R4</strain>
    </source>
</reference>
<dbReference type="PANTHER" id="PTHR43488">
    <property type="entry name" value="GLUTAMATE-PYRUVATE AMINOTRANSFERASE ALAA"/>
    <property type="match status" value="1"/>
</dbReference>
<keyword evidence="4" id="KW-0808">Transferase</keyword>
<accession>A0A6S6LW52</accession>
<gene>
    <name evidence="8" type="ORF">GEOBRER4_n0657</name>
</gene>
<protein>
    <recommendedName>
        <fullName evidence="6">alanine transaminase</fullName>
        <ecNumber evidence="6">2.6.1.2</ecNumber>
    </recommendedName>
</protein>